<dbReference type="EMBL" id="CACVAZ010000166">
    <property type="protein sequence ID" value="CAA6823629.1"/>
    <property type="molecule type" value="Genomic_DNA"/>
</dbReference>
<protein>
    <submittedName>
        <fullName evidence="7">YpfJ protein, zinc metalloprotease superfamily</fullName>
    </submittedName>
</protein>
<keyword evidence="7" id="KW-0378">Hydrolase</keyword>
<dbReference type="GO" id="GO:0006508">
    <property type="term" value="P:proteolysis"/>
    <property type="evidence" value="ECO:0007669"/>
    <property type="project" value="UniProtKB-KW"/>
</dbReference>
<comment type="subcellular location">
    <subcellularLocation>
        <location evidence="1">Membrane</location>
        <topology evidence="1">Single-pass membrane protein</topology>
    </subcellularLocation>
</comment>
<organism evidence="7">
    <name type="scientific">uncultured Sulfurovum sp</name>
    <dbReference type="NCBI Taxonomy" id="269237"/>
    <lineage>
        <taxon>Bacteria</taxon>
        <taxon>Pseudomonadati</taxon>
        <taxon>Campylobacterota</taxon>
        <taxon>Epsilonproteobacteria</taxon>
        <taxon>Campylobacterales</taxon>
        <taxon>Sulfurovaceae</taxon>
        <taxon>Sulfurovum</taxon>
        <taxon>environmental samples</taxon>
    </lineage>
</organism>
<evidence type="ECO:0000256" key="4">
    <source>
        <dbReference type="ARBA" id="ARBA00023136"/>
    </source>
</evidence>
<keyword evidence="4 6" id="KW-0472">Membrane</keyword>
<proteinExistence type="predicted"/>
<evidence type="ECO:0000256" key="1">
    <source>
        <dbReference type="ARBA" id="ARBA00004167"/>
    </source>
</evidence>
<keyword evidence="7" id="KW-0645">Protease</keyword>
<dbReference type="GO" id="GO:0008237">
    <property type="term" value="F:metallopeptidase activity"/>
    <property type="evidence" value="ECO:0007669"/>
    <property type="project" value="UniProtKB-KW"/>
</dbReference>
<feature type="transmembrane region" description="Helical" evidence="6">
    <location>
        <begin position="49"/>
        <end position="68"/>
    </location>
</feature>
<gene>
    <name evidence="7" type="ORF">HELGO_WM22187</name>
</gene>
<evidence type="ECO:0000313" key="7">
    <source>
        <dbReference type="EMBL" id="CAA6823629.1"/>
    </source>
</evidence>
<dbReference type="AlphaFoldDB" id="A0A6S6UA85"/>
<keyword evidence="3 6" id="KW-1133">Transmembrane helix</keyword>
<dbReference type="InterPro" id="IPR007343">
    <property type="entry name" value="Uncharacterised_pept_Zn_put"/>
</dbReference>
<sequence>MRWEDRDESKNVDDRRSSGNSGGGMRGMPSMGTIMFLWPVVQRLLKTKFGWAIIGIGAVAYFSGFNPLSSMMGGGNASSSVNQKADDKQARFISTVLGDTEKVWGTLFKEHGAKYQEPAMVLYRGSTQSGCGHASAQMGPFYCPADQKIYIDLGFFDELSKKHNASGDFAQAYVLAHEVGHHIQNMEGTLTKVQQMKQQVKGSKGENQLQVRVELQADCYAGVWAHHAHKRFNILEQGDVEEALRAASAIGDDALQKQAQGYVVPDSFTHGSSEQRVTWFRKGIKSGDIRSCDTGI</sequence>
<keyword evidence="7" id="KW-0482">Metalloprotease</keyword>
<keyword evidence="2 6" id="KW-0812">Transmembrane</keyword>
<reference evidence="7" key="1">
    <citation type="submission" date="2020-01" db="EMBL/GenBank/DDBJ databases">
        <authorList>
            <person name="Meier V. D."/>
            <person name="Meier V D."/>
        </authorList>
    </citation>
    <scope>NUCLEOTIDE SEQUENCE</scope>
    <source>
        <strain evidence="7">HLG_WM_MAG_02</strain>
    </source>
</reference>
<feature type="region of interest" description="Disordered" evidence="5">
    <location>
        <begin position="1"/>
        <end position="27"/>
    </location>
</feature>
<evidence type="ECO:0000256" key="2">
    <source>
        <dbReference type="ARBA" id="ARBA00022692"/>
    </source>
</evidence>
<evidence type="ECO:0000256" key="6">
    <source>
        <dbReference type="SAM" id="Phobius"/>
    </source>
</evidence>
<dbReference type="PANTHER" id="PTHR30168:SF0">
    <property type="entry name" value="INNER MEMBRANE PROTEIN"/>
    <property type="match status" value="1"/>
</dbReference>
<dbReference type="PANTHER" id="PTHR30168">
    <property type="entry name" value="PUTATIVE MEMBRANE PROTEIN YPFJ"/>
    <property type="match status" value="1"/>
</dbReference>
<dbReference type="GO" id="GO:0016020">
    <property type="term" value="C:membrane"/>
    <property type="evidence" value="ECO:0007669"/>
    <property type="project" value="UniProtKB-SubCell"/>
</dbReference>
<feature type="compositionally biased region" description="Basic and acidic residues" evidence="5">
    <location>
        <begin position="1"/>
        <end position="17"/>
    </location>
</feature>
<dbReference type="Pfam" id="PF04228">
    <property type="entry name" value="Zn_peptidase"/>
    <property type="match status" value="1"/>
</dbReference>
<evidence type="ECO:0000256" key="5">
    <source>
        <dbReference type="SAM" id="MobiDB-lite"/>
    </source>
</evidence>
<name>A0A6S6UA85_9BACT</name>
<accession>A0A6S6UA85</accession>
<evidence type="ECO:0000256" key="3">
    <source>
        <dbReference type="ARBA" id="ARBA00022989"/>
    </source>
</evidence>